<dbReference type="EC" id="2.7.7.6" evidence="7"/>
<gene>
    <name evidence="7 10" type="primary">rpoC</name>
    <name evidence="10" type="ORF">ENU66_03730</name>
</gene>
<evidence type="ECO:0000256" key="8">
    <source>
        <dbReference type="RuleBase" id="RU004279"/>
    </source>
</evidence>
<evidence type="ECO:0000259" key="9">
    <source>
        <dbReference type="SMART" id="SM00663"/>
    </source>
</evidence>
<evidence type="ECO:0000313" key="10">
    <source>
        <dbReference type="EMBL" id="HGL17423.1"/>
    </source>
</evidence>
<dbReference type="Pfam" id="PF05000">
    <property type="entry name" value="RNA_pol_Rpb1_4"/>
    <property type="match status" value="1"/>
</dbReference>
<dbReference type="InterPro" id="IPR042102">
    <property type="entry name" value="RNA_pol_Rpb1_3_sf"/>
</dbReference>
<dbReference type="Gene3D" id="2.40.40.20">
    <property type="match status" value="1"/>
</dbReference>
<dbReference type="CDD" id="cd02655">
    <property type="entry name" value="RNAP_beta'_C"/>
    <property type="match status" value="1"/>
</dbReference>
<keyword evidence="7" id="KW-0862">Zinc</keyword>
<feature type="binding site" evidence="7">
    <location>
        <position position="64"/>
    </location>
    <ligand>
        <name>Zn(2+)</name>
        <dbReference type="ChEBI" id="CHEBI:29105"/>
        <label>1</label>
    </ligand>
</feature>
<dbReference type="CDD" id="cd01609">
    <property type="entry name" value="RNAP_beta'_N"/>
    <property type="match status" value="1"/>
</dbReference>
<dbReference type="GO" id="GO:0003899">
    <property type="term" value="F:DNA-directed RNA polymerase activity"/>
    <property type="evidence" value="ECO:0007669"/>
    <property type="project" value="UniProtKB-UniRule"/>
</dbReference>
<reference evidence="10" key="1">
    <citation type="journal article" date="2020" name="mSystems">
        <title>Genome- and Community-Level Interaction Insights into Carbon Utilization and Element Cycling Functions of Hydrothermarchaeota in Hydrothermal Sediment.</title>
        <authorList>
            <person name="Zhou Z."/>
            <person name="Liu Y."/>
            <person name="Xu W."/>
            <person name="Pan J."/>
            <person name="Luo Z.H."/>
            <person name="Li M."/>
        </authorList>
    </citation>
    <scope>NUCLEOTIDE SEQUENCE [LARGE SCALE GENOMIC DNA]</scope>
    <source>
        <strain evidence="10">SpSt-69</strain>
    </source>
</reference>
<dbReference type="Gene3D" id="1.10.40.90">
    <property type="match status" value="1"/>
</dbReference>
<dbReference type="InterPro" id="IPR000722">
    <property type="entry name" value="RNA_pol_asu"/>
</dbReference>
<feature type="binding site" evidence="7">
    <location>
        <position position="882"/>
    </location>
    <ligand>
        <name>Zn(2+)</name>
        <dbReference type="ChEBI" id="CHEBI:29105"/>
        <label>2</label>
    </ligand>
</feature>
<keyword evidence="5 7" id="KW-0804">Transcription</keyword>
<dbReference type="Gene3D" id="1.10.150.390">
    <property type="match status" value="1"/>
</dbReference>
<sequence length="1372" mass="153822">MEKLLPKNLLSIRIKIASPETIRSWSHGEVTSSETINYRTQKPEPGGLFCERIFGPVKDYECSCGKYKGRKYRGVKCDRCGVEVTEKRVRRERMGHIELAVPVAHIWFYKAVPSPIGILLDLSVKDLERVIYYDAYIVTKVSEDLARGGESGDVKLRVGQVLSVAEYEEYKKQYGNQFEAEMGAPGIKKILASMNLEDLRNELRVKIKKEQSPIKRAKFLKKYKIVQALLNSKTRPEWMILEVIPVIPPDLRPIVFLENGQIATTEINQLYRRVIMRNNRLKQLIEQGAPEIIINNEKRNLQEAVEALLDNSKRRRPVISPKGGRKLKSISDVLRGKKGVLRRNLLGKRVDYSGRSVIVVAPELKINQVALPKEMALELFRPMVEHKLNESGLASSIREAEAKLRQRDPAIWEMLEKIVKDHPVLLNRAPTLHRPSIQAFEPVLWENKAIGLHPLVCPAFNADFDGDTMAVYVPISYEAQLESYGILLSIYNILSPAHGGPLAAPTRDIVLGLNYLTKILPKDKGEGKLFSSPEEALIAYENGYVGLRAKIKVKVKDEIIETTVGRIIFNDALPEELRFINEEMRKGQLSNLVSIAHKKLGPARTAELLDALKDLGFKYSTIAGITFGMDDMVVPDKKKEIVQKAREEVEKVLKAYEKRTISEKEKQLLVQSIWTRATEEVKKEMLKVMEKDKDGFNPIYMMLKSGARGNEDQVKQLAGMRGLMAKLGKVKTQINQLLEVPIISNNKEGFKVLEYFISTHGSRKGLVDTAMKTSLSGYYTRRLVNVAHHIVVTEEDCGTLTGRKVTALLDERNQPLITLAERIVGRVALEDIYHPITGEIIVEEGQEIDEEAAKKIEESGITEVWVRSVLTCKAKKGVCAKCYGRNHATGHFVEVGEAVGVMAAQSLGEPSTQLTLRTFHTGGAGERTAGASYHEAPFDGVVEFVNLKVVVNPRAGMINAGKRSRIIIRTLDGKLERKFEVPYGSRVYVEDGQKVQKGQLLCEWDPYRYLILATRKGKVVYIDLVPGKTLVTGAEEEKIVRFDRRSTLYPRIHIVDPESGELLEEILLSNGAILSADINEGDIVEPGDILARLPIKDVLALGTRDITVGFQAIEYWLELFTESILDIYAYGGSRFKHAILSEISGRVSIEKGDKGKYIIRVTSDSGEVREYPIFGQYLTVAEGDWVEAGEQLTGGRINPKDILRIKGIDKAQEFLLDNILRSYAASDVKIKDVHVEIFVRQMGRKVLIKDAGDTKNLVEGDLVDISVVEEENKEVREKGGRPATYEFQLLGIKKAALASESFLSAASFIETTKVLTEAAIAGKEDRLEGLIENVIIGNLIPAGTGARKYRNLVVEEEELLKEEEEELSESEE</sequence>
<dbReference type="InterPro" id="IPR007083">
    <property type="entry name" value="RNA_pol_Rpb1_4"/>
</dbReference>
<dbReference type="Pfam" id="PF04998">
    <property type="entry name" value="RNA_pol_Rpb1_5"/>
    <property type="match status" value="1"/>
</dbReference>
<keyword evidence="7" id="KW-0460">Magnesium</keyword>
<feature type="domain" description="RNA polymerase N-terminal" evidence="9">
    <location>
        <begin position="237"/>
        <end position="517"/>
    </location>
</feature>
<dbReference type="GO" id="GO:0000428">
    <property type="term" value="C:DNA-directed RNA polymerase complex"/>
    <property type="evidence" value="ECO:0007669"/>
    <property type="project" value="UniProtKB-KW"/>
</dbReference>
<dbReference type="InterPro" id="IPR007066">
    <property type="entry name" value="RNA_pol_Rpb1_3"/>
</dbReference>
<dbReference type="GO" id="GO:0003677">
    <property type="term" value="F:DNA binding"/>
    <property type="evidence" value="ECO:0007669"/>
    <property type="project" value="UniProtKB-UniRule"/>
</dbReference>
<dbReference type="Gene3D" id="1.10.1790.20">
    <property type="match status" value="1"/>
</dbReference>
<proteinExistence type="inferred from homology"/>
<dbReference type="InterPro" id="IPR012754">
    <property type="entry name" value="DNA-dir_RpoC_beta_prime_bact"/>
</dbReference>
<keyword evidence="1 7" id="KW-0240">DNA-directed RNA polymerase</keyword>
<feature type="binding site" evidence="7">
    <location>
        <position position="80"/>
    </location>
    <ligand>
        <name>Zn(2+)</name>
        <dbReference type="ChEBI" id="CHEBI:29105"/>
        <label>1</label>
    </ligand>
</feature>
<dbReference type="GO" id="GO:0008270">
    <property type="term" value="F:zinc ion binding"/>
    <property type="evidence" value="ECO:0007669"/>
    <property type="project" value="UniProtKB-UniRule"/>
</dbReference>
<dbReference type="Gene3D" id="4.10.860.120">
    <property type="entry name" value="RNA polymerase II, clamp domain"/>
    <property type="match status" value="1"/>
</dbReference>
<evidence type="ECO:0000256" key="3">
    <source>
        <dbReference type="ARBA" id="ARBA00022695"/>
    </source>
</evidence>
<keyword evidence="2 7" id="KW-0808">Transferase</keyword>
<comment type="function">
    <text evidence="7 8">DNA-dependent RNA polymerase catalyzes the transcription of DNA into RNA using the four ribonucleoside triphosphates as substrates.</text>
</comment>
<dbReference type="InterPro" id="IPR038120">
    <property type="entry name" value="Rpb1_funnel_sf"/>
</dbReference>
<dbReference type="SMART" id="SM00663">
    <property type="entry name" value="RPOLA_N"/>
    <property type="match status" value="1"/>
</dbReference>
<comment type="catalytic activity">
    <reaction evidence="6 7 8">
        <text>RNA(n) + a ribonucleoside 5'-triphosphate = RNA(n+1) + diphosphate</text>
        <dbReference type="Rhea" id="RHEA:21248"/>
        <dbReference type="Rhea" id="RHEA-COMP:14527"/>
        <dbReference type="Rhea" id="RHEA-COMP:17342"/>
        <dbReference type="ChEBI" id="CHEBI:33019"/>
        <dbReference type="ChEBI" id="CHEBI:61557"/>
        <dbReference type="ChEBI" id="CHEBI:140395"/>
        <dbReference type="EC" id="2.7.7.6"/>
    </reaction>
</comment>
<protein>
    <recommendedName>
        <fullName evidence="7">DNA-directed RNA polymerase subunit beta'</fullName>
        <shortName evidence="7">RNAP subunit beta'</shortName>
        <ecNumber evidence="7">2.7.7.6</ecNumber>
    </recommendedName>
    <alternativeName>
        <fullName evidence="7">RNA polymerase subunit beta'</fullName>
    </alternativeName>
    <alternativeName>
        <fullName evidence="7">Transcriptase subunit beta'</fullName>
    </alternativeName>
</protein>
<feature type="binding site" evidence="7">
    <location>
        <position position="77"/>
    </location>
    <ligand>
        <name>Zn(2+)</name>
        <dbReference type="ChEBI" id="CHEBI:29105"/>
        <label>1</label>
    </ligand>
</feature>
<evidence type="ECO:0000256" key="2">
    <source>
        <dbReference type="ARBA" id="ARBA00022679"/>
    </source>
</evidence>
<dbReference type="Pfam" id="PF04983">
    <property type="entry name" value="RNA_pol_Rpb1_3"/>
    <property type="match status" value="1"/>
</dbReference>
<feature type="binding site" evidence="7">
    <location>
        <position position="465"/>
    </location>
    <ligand>
        <name>Mg(2+)</name>
        <dbReference type="ChEBI" id="CHEBI:18420"/>
    </ligand>
</feature>
<dbReference type="InterPro" id="IPR045867">
    <property type="entry name" value="DNA-dir_RpoC_beta_prime"/>
</dbReference>
<feature type="binding site" evidence="7">
    <location>
        <position position="463"/>
    </location>
    <ligand>
        <name>Mg(2+)</name>
        <dbReference type="ChEBI" id="CHEBI:18420"/>
    </ligand>
</feature>
<evidence type="ECO:0000256" key="4">
    <source>
        <dbReference type="ARBA" id="ARBA00022723"/>
    </source>
</evidence>
<dbReference type="InterPro" id="IPR006592">
    <property type="entry name" value="RNA_pol_N"/>
</dbReference>
<dbReference type="Gene3D" id="2.40.50.100">
    <property type="match status" value="3"/>
</dbReference>
<dbReference type="Pfam" id="PF04997">
    <property type="entry name" value="RNA_pol_Rpb1_1"/>
    <property type="match status" value="1"/>
</dbReference>
<dbReference type="Pfam" id="PF00623">
    <property type="entry name" value="RNA_pol_Rpb1_2"/>
    <property type="match status" value="1"/>
</dbReference>
<feature type="binding site" evidence="7">
    <location>
        <position position="62"/>
    </location>
    <ligand>
        <name>Zn(2+)</name>
        <dbReference type="ChEBI" id="CHEBI:29105"/>
        <label>1</label>
    </ligand>
</feature>
<comment type="cofactor">
    <cofactor evidence="7">
        <name>Mg(2+)</name>
        <dbReference type="ChEBI" id="CHEBI:18420"/>
    </cofactor>
    <text evidence="7">Binds 1 Mg(2+) ion per subunit.</text>
</comment>
<dbReference type="GO" id="GO:0000287">
    <property type="term" value="F:magnesium ion binding"/>
    <property type="evidence" value="ECO:0007669"/>
    <property type="project" value="UniProtKB-UniRule"/>
</dbReference>
<dbReference type="EMBL" id="DTDJ01000027">
    <property type="protein sequence ID" value="HGL17423.1"/>
    <property type="molecule type" value="Genomic_DNA"/>
</dbReference>
<dbReference type="NCBIfam" id="TIGR02386">
    <property type="entry name" value="rpoC_TIGR"/>
    <property type="match status" value="1"/>
</dbReference>
<dbReference type="InterPro" id="IPR007080">
    <property type="entry name" value="RNA_pol_Rpb1_1"/>
</dbReference>
<feature type="binding site" evidence="7">
    <location>
        <position position="797"/>
    </location>
    <ligand>
        <name>Zn(2+)</name>
        <dbReference type="ChEBI" id="CHEBI:29105"/>
        <label>2</label>
    </ligand>
</feature>
<evidence type="ECO:0000256" key="5">
    <source>
        <dbReference type="ARBA" id="ARBA00023163"/>
    </source>
</evidence>
<evidence type="ECO:0000256" key="7">
    <source>
        <dbReference type="HAMAP-Rule" id="MF_01322"/>
    </source>
</evidence>
<keyword evidence="4 7" id="KW-0479">Metal-binding</keyword>
<comment type="cofactor">
    <cofactor evidence="7">
        <name>Zn(2+)</name>
        <dbReference type="ChEBI" id="CHEBI:29105"/>
    </cofactor>
    <text evidence="7">Binds 2 Zn(2+) ions per subunit.</text>
</comment>
<feature type="binding site" evidence="7">
    <location>
        <position position="879"/>
    </location>
    <ligand>
        <name>Zn(2+)</name>
        <dbReference type="ChEBI" id="CHEBI:29105"/>
        <label>2</label>
    </ligand>
</feature>
<keyword evidence="3 7" id="KW-0548">Nucleotidyltransferase</keyword>
<evidence type="ECO:0000256" key="1">
    <source>
        <dbReference type="ARBA" id="ARBA00022478"/>
    </source>
</evidence>
<dbReference type="PANTHER" id="PTHR19376:SF54">
    <property type="entry name" value="DNA-DIRECTED RNA POLYMERASE SUBUNIT BETA"/>
    <property type="match status" value="1"/>
</dbReference>
<dbReference type="HAMAP" id="MF_01322">
    <property type="entry name" value="RNApol_bact_RpoC"/>
    <property type="match status" value="1"/>
</dbReference>
<accession>A0A7V3ZXD5</accession>
<dbReference type="InterPro" id="IPR007081">
    <property type="entry name" value="RNA_pol_Rpb1_5"/>
</dbReference>
<dbReference type="GO" id="GO:0006351">
    <property type="term" value="P:DNA-templated transcription"/>
    <property type="evidence" value="ECO:0007669"/>
    <property type="project" value="UniProtKB-UniRule"/>
</dbReference>
<organism evidence="10">
    <name type="scientific">candidate division WOR-3 bacterium</name>
    <dbReference type="NCBI Taxonomy" id="2052148"/>
    <lineage>
        <taxon>Bacteria</taxon>
        <taxon>Bacteria division WOR-3</taxon>
    </lineage>
</organism>
<dbReference type="SUPFAM" id="SSF64484">
    <property type="entry name" value="beta and beta-prime subunits of DNA dependent RNA-polymerase"/>
    <property type="match status" value="1"/>
</dbReference>
<dbReference type="Gene3D" id="1.10.132.30">
    <property type="match status" value="1"/>
</dbReference>
<dbReference type="Gene3D" id="1.10.274.100">
    <property type="entry name" value="RNA polymerase Rpb1, domain 3"/>
    <property type="match status" value="1"/>
</dbReference>
<comment type="similarity">
    <text evidence="7 8">Belongs to the RNA polymerase beta' chain family.</text>
</comment>
<name>A0A7V3ZXD5_UNCW3</name>
<comment type="caution">
    <text evidence="10">The sequence shown here is derived from an EMBL/GenBank/DDBJ whole genome shotgun (WGS) entry which is preliminary data.</text>
</comment>
<feature type="binding site" evidence="7">
    <location>
        <position position="467"/>
    </location>
    <ligand>
        <name>Mg(2+)</name>
        <dbReference type="ChEBI" id="CHEBI:18420"/>
    </ligand>
</feature>
<feature type="binding site" evidence="7">
    <location>
        <position position="872"/>
    </location>
    <ligand>
        <name>Zn(2+)</name>
        <dbReference type="ChEBI" id="CHEBI:29105"/>
        <label>2</label>
    </ligand>
</feature>
<dbReference type="PANTHER" id="PTHR19376">
    <property type="entry name" value="DNA-DIRECTED RNA POLYMERASE"/>
    <property type="match status" value="1"/>
</dbReference>
<evidence type="ECO:0000256" key="6">
    <source>
        <dbReference type="ARBA" id="ARBA00048552"/>
    </source>
</evidence>
<dbReference type="InterPro" id="IPR044893">
    <property type="entry name" value="RNA_pol_Rpb1_clamp_domain"/>
</dbReference>
<comment type="subunit">
    <text evidence="7">The RNAP catalytic core consists of 2 alpha, 1 beta, 1 beta' and 1 omega subunit. When a sigma factor is associated with the core the holoenzyme is formed, which can initiate transcription.</text>
</comment>